<name>A0A5Y1YFP2_SALDZ</name>
<dbReference type="InterPro" id="IPR002711">
    <property type="entry name" value="HNH"/>
</dbReference>
<dbReference type="Pfam" id="PF08388">
    <property type="entry name" value="GIIM"/>
    <property type="match status" value="1"/>
</dbReference>
<comment type="caution">
    <text evidence="3">The sequence shown here is derived from an EMBL/GenBank/DDBJ whole genome shotgun (WGS) entry which is preliminary data.</text>
</comment>
<proteinExistence type="inferred from homology"/>
<dbReference type="SUPFAM" id="SSF56672">
    <property type="entry name" value="DNA/RNA polymerases"/>
    <property type="match status" value="1"/>
</dbReference>
<dbReference type="InterPro" id="IPR013597">
    <property type="entry name" value="Mat_intron_G2"/>
</dbReference>
<keyword evidence="3" id="KW-0548">Nucleotidyltransferase</keyword>
<dbReference type="CDD" id="cd00085">
    <property type="entry name" value="HNHc"/>
    <property type="match status" value="1"/>
</dbReference>
<keyword evidence="3" id="KW-0695">RNA-directed DNA polymerase</keyword>
<dbReference type="GO" id="GO:0008270">
    <property type="term" value="F:zinc ion binding"/>
    <property type="evidence" value="ECO:0007669"/>
    <property type="project" value="InterPro"/>
</dbReference>
<comment type="similarity">
    <text evidence="1">Belongs to the bacterial reverse transcriptase family.</text>
</comment>
<organism evidence="3">
    <name type="scientific">Salmonella diarizonae</name>
    <dbReference type="NCBI Taxonomy" id="59204"/>
    <lineage>
        <taxon>Bacteria</taxon>
        <taxon>Pseudomonadati</taxon>
        <taxon>Pseudomonadota</taxon>
        <taxon>Gammaproteobacteria</taxon>
        <taxon>Enterobacterales</taxon>
        <taxon>Enterobacteriaceae</taxon>
        <taxon>Salmonella</taxon>
    </lineage>
</organism>
<evidence type="ECO:0000256" key="1">
    <source>
        <dbReference type="ARBA" id="ARBA00034120"/>
    </source>
</evidence>
<dbReference type="SMART" id="SM00507">
    <property type="entry name" value="HNHc"/>
    <property type="match status" value="1"/>
</dbReference>
<dbReference type="GO" id="GO:0003964">
    <property type="term" value="F:RNA-directed DNA polymerase activity"/>
    <property type="evidence" value="ECO:0007669"/>
    <property type="project" value="UniProtKB-KW"/>
</dbReference>
<dbReference type="PANTHER" id="PTHR34047">
    <property type="entry name" value="NUCLEAR INTRON MATURASE 1, MITOCHONDRIAL-RELATED"/>
    <property type="match status" value="1"/>
</dbReference>
<dbReference type="Gene3D" id="1.10.30.50">
    <property type="match status" value="1"/>
</dbReference>
<dbReference type="GO" id="GO:0003676">
    <property type="term" value="F:nucleic acid binding"/>
    <property type="evidence" value="ECO:0007669"/>
    <property type="project" value="InterPro"/>
</dbReference>
<dbReference type="InterPro" id="IPR003615">
    <property type="entry name" value="HNH_nuc"/>
</dbReference>
<accession>A0A5Y1YFP2</accession>
<dbReference type="PANTHER" id="PTHR34047:SF8">
    <property type="entry name" value="PROTEIN YKFC"/>
    <property type="match status" value="1"/>
</dbReference>
<dbReference type="InterPro" id="IPR043502">
    <property type="entry name" value="DNA/RNA_pol_sf"/>
</dbReference>
<dbReference type="AlphaFoldDB" id="A0A5Y1YFP2"/>
<dbReference type="Proteomes" id="UP000839735">
    <property type="component" value="Unassembled WGS sequence"/>
</dbReference>
<feature type="domain" description="Reverse transcriptase" evidence="2">
    <location>
        <begin position="1"/>
        <end position="55"/>
    </location>
</feature>
<feature type="non-terminal residue" evidence="3">
    <location>
        <position position="1"/>
    </location>
</feature>
<sequence length="294" mass="34496">YADDFIITGSSREQLEQDVKPLIEEFMKERGLTLSPEKTKITHLDEGFDFLGQNIRKYKGKLLIKPSKTNIKTFLEKVRSIIRSGKALPQIKLIKMLNPVISGWANYHQHVVSKKVFASVDHEIWKALWQWSLRRHPNKGKGWVRRRYFHRTQTRSWIFAVETSERGANGKKLLKSLRLASDTRIVRHKAIKMDANPFDPEWETYFEARISNKMQNSLKGRRKLYNLWVKQKGKCAVCHQLITSESGWHVHHMIRRTDGGSNENSNLMMVHPTCHNQIHARNLRVLKPVHYNEL</sequence>
<dbReference type="EMBL" id="AAIBIC010000165">
    <property type="protein sequence ID" value="ECC3917803.1"/>
    <property type="molecule type" value="Genomic_DNA"/>
</dbReference>
<keyword evidence="3" id="KW-0808">Transferase</keyword>
<dbReference type="GO" id="GO:0004519">
    <property type="term" value="F:endonuclease activity"/>
    <property type="evidence" value="ECO:0007669"/>
    <property type="project" value="InterPro"/>
</dbReference>
<reference evidence="3" key="1">
    <citation type="submission" date="2018-08" db="EMBL/GenBank/DDBJ databases">
        <authorList>
            <person name="Ashton P.M."/>
            <person name="Dallman T."/>
            <person name="Nair S."/>
            <person name="De Pinna E."/>
            <person name="Peters T."/>
            <person name="Grant K."/>
        </authorList>
    </citation>
    <scope>NUCLEOTIDE SEQUENCE [LARGE SCALE GENOMIC DNA]</scope>
    <source>
        <strain evidence="3">294779</strain>
    </source>
</reference>
<dbReference type="Pfam" id="PF01844">
    <property type="entry name" value="HNH"/>
    <property type="match status" value="1"/>
</dbReference>
<gene>
    <name evidence="3" type="ORF">CTQ69_28655</name>
</gene>
<dbReference type="PROSITE" id="PS50878">
    <property type="entry name" value="RT_POL"/>
    <property type="match status" value="1"/>
</dbReference>
<evidence type="ECO:0000259" key="2">
    <source>
        <dbReference type="PROSITE" id="PS50878"/>
    </source>
</evidence>
<evidence type="ECO:0000313" key="3">
    <source>
        <dbReference type="EMBL" id="ECC3917803.1"/>
    </source>
</evidence>
<dbReference type="InterPro" id="IPR000477">
    <property type="entry name" value="RT_dom"/>
</dbReference>
<dbReference type="Pfam" id="PF00078">
    <property type="entry name" value="RVT_1"/>
    <property type="match status" value="1"/>
</dbReference>
<protein>
    <submittedName>
        <fullName evidence="3">Group II intron reverse transcriptase/maturase</fullName>
    </submittedName>
</protein>
<dbReference type="InterPro" id="IPR051083">
    <property type="entry name" value="GrpII_Intron_Splice-Mob/Def"/>
</dbReference>